<reference evidence="1 2" key="2">
    <citation type="submission" date="2007-05" db="EMBL/GenBank/DDBJ databases">
        <title>Draft genome sequence of Bifidobacterium adolescentis (L2-32).</title>
        <authorList>
            <person name="Sudarsanam P."/>
            <person name="Ley R."/>
            <person name="Guruge J."/>
            <person name="Turnbaugh P.J."/>
            <person name="Mahowald M."/>
            <person name="Liep D."/>
            <person name="Gordon J."/>
        </authorList>
    </citation>
    <scope>NUCLEOTIDE SEQUENCE [LARGE SCALE GENOMIC DNA]</scope>
    <source>
        <strain evidence="1 2">L2-32</strain>
    </source>
</reference>
<proteinExistence type="predicted"/>
<comment type="caution">
    <text evidence="1">The sequence shown here is derived from an EMBL/GenBank/DDBJ whole genome shotgun (WGS) entry which is preliminary data.</text>
</comment>
<evidence type="ECO:0000313" key="2">
    <source>
        <dbReference type="Proteomes" id="UP000003773"/>
    </source>
</evidence>
<evidence type="ECO:0000313" key="1">
    <source>
        <dbReference type="EMBL" id="EDN82371.1"/>
    </source>
</evidence>
<protein>
    <submittedName>
        <fullName evidence="1">Uncharacterized protein</fullName>
    </submittedName>
</protein>
<dbReference type="AlphaFoldDB" id="A7A7P8"/>
<organism evidence="1 2">
    <name type="scientific">Bifidobacterium adolescentis L2-32</name>
    <dbReference type="NCBI Taxonomy" id="411481"/>
    <lineage>
        <taxon>Bacteria</taxon>
        <taxon>Bacillati</taxon>
        <taxon>Actinomycetota</taxon>
        <taxon>Actinomycetes</taxon>
        <taxon>Bifidobacteriales</taxon>
        <taxon>Bifidobacteriaceae</taxon>
        <taxon>Bifidobacterium</taxon>
    </lineage>
</organism>
<name>A7A7P8_BIFAD</name>
<accession>A7A7P8</accession>
<sequence>MLAQTSVDYANLRAASLRQNDAEETAVEMAAEDAG</sequence>
<dbReference type="Proteomes" id="UP000003773">
    <property type="component" value="Unassembled WGS sequence"/>
</dbReference>
<dbReference type="HOGENOM" id="CLU_3363521_0_0_11"/>
<dbReference type="EMBL" id="AAXD02000069">
    <property type="protein sequence ID" value="EDN82371.1"/>
    <property type="molecule type" value="Genomic_DNA"/>
</dbReference>
<gene>
    <name evidence="1" type="ORF">BIFADO_01887</name>
</gene>
<reference evidence="1 2" key="1">
    <citation type="submission" date="2007-04" db="EMBL/GenBank/DDBJ databases">
        <authorList>
            <person name="Fulton L."/>
            <person name="Clifton S."/>
            <person name="Fulton B."/>
            <person name="Xu J."/>
            <person name="Minx P."/>
            <person name="Pepin K.H."/>
            <person name="Johnson M."/>
            <person name="Thiruvilangam P."/>
            <person name="Bhonagiri V."/>
            <person name="Nash W.E."/>
            <person name="Mardis E.R."/>
            <person name="Wilson R.K."/>
        </authorList>
    </citation>
    <scope>NUCLEOTIDE SEQUENCE [LARGE SCALE GENOMIC DNA]</scope>
    <source>
        <strain evidence="1 2">L2-32</strain>
    </source>
</reference>